<gene>
    <name evidence="1" type="ORF">K488DRAFT_74711</name>
</gene>
<dbReference type="EMBL" id="MU273957">
    <property type="protein sequence ID" value="KAI0027224.1"/>
    <property type="molecule type" value="Genomic_DNA"/>
</dbReference>
<sequence length="411" mass="45729">MSLCSHLSLLPLLSVALSLDCCAPPPPRLPQGSCYTLLQFLKAHASEIREEFNAFGDEENSELISAHLERGEAGKGATYISNIQASKLVDTKLKRVLMLLEDMHDLVRTEWILLGASLQRIASIKATELMDSFISVGHVKIMCTPETHMLFDASTEVIGKEVCKKCREMIQTGLRKLLKSLKHPHMGICINYPNFNKVFIYNLGIDLKGWPIPGLIHNPGLLSVFHCSVLLSALQENHCYWVKMPTDEWEQRVTDLDHHEANGKQVYNPRKPHTCKCRRIKEDDDDHDSAATANVDNTDADDKNEGEDEDVGNKGKDPHYRCNNVALSGMAPGSSSVASMNANNVAYGDFGMQFSGVGTYGPGYDAFHTFYDMNDVDYNIDNSDWGTGFDMSMASGMHLLDNDGLAFNYDQ</sequence>
<dbReference type="Proteomes" id="UP000814128">
    <property type="component" value="Unassembled WGS sequence"/>
</dbReference>
<evidence type="ECO:0000313" key="2">
    <source>
        <dbReference type="Proteomes" id="UP000814128"/>
    </source>
</evidence>
<name>A0ACB8Q6E2_9AGAM</name>
<keyword evidence="2" id="KW-1185">Reference proteome</keyword>
<proteinExistence type="predicted"/>
<evidence type="ECO:0000313" key="1">
    <source>
        <dbReference type="EMBL" id="KAI0027224.1"/>
    </source>
</evidence>
<organism evidence="1 2">
    <name type="scientific">Vararia minispora EC-137</name>
    <dbReference type="NCBI Taxonomy" id="1314806"/>
    <lineage>
        <taxon>Eukaryota</taxon>
        <taxon>Fungi</taxon>
        <taxon>Dikarya</taxon>
        <taxon>Basidiomycota</taxon>
        <taxon>Agaricomycotina</taxon>
        <taxon>Agaricomycetes</taxon>
        <taxon>Russulales</taxon>
        <taxon>Lachnocladiaceae</taxon>
        <taxon>Vararia</taxon>
    </lineage>
</organism>
<accession>A0ACB8Q6E2</accession>
<comment type="caution">
    <text evidence="1">The sequence shown here is derived from an EMBL/GenBank/DDBJ whole genome shotgun (WGS) entry which is preliminary data.</text>
</comment>
<protein>
    <submittedName>
        <fullName evidence="1">Uncharacterized protein</fullName>
    </submittedName>
</protein>
<reference evidence="1" key="1">
    <citation type="submission" date="2021-02" db="EMBL/GenBank/DDBJ databases">
        <authorList>
            <consortium name="DOE Joint Genome Institute"/>
            <person name="Ahrendt S."/>
            <person name="Looney B.P."/>
            <person name="Miyauchi S."/>
            <person name="Morin E."/>
            <person name="Drula E."/>
            <person name="Courty P.E."/>
            <person name="Chicoki N."/>
            <person name="Fauchery L."/>
            <person name="Kohler A."/>
            <person name="Kuo A."/>
            <person name="Labutti K."/>
            <person name="Pangilinan J."/>
            <person name="Lipzen A."/>
            <person name="Riley R."/>
            <person name="Andreopoulos W."/>
            <person name="He G."/>
            <person name="Johnson J."/>
            <person name="Barry K.W."/>
            <person name="Grigoriev I.V."/>
            <person name="Nagy L."/>
            <person name="Hibbett D."/>
            <person name="Henrissat B."/>
            <person name="Matheny P.B."/>
            <person name="Labbe J."/>
            <person name="Martin F."/>
        </authorList>
    </citation>
    <scope>NUCLEOTIDE SEQUENCE</scope>
    <source>
        <strain evidence="1">EC-137</strain>
    </source>
</reference>
<reference evidence="1" key="2">
    <citation type="journal article" date="2022" name="New Phytol.">
        <title>Evolutionary transition to the ectomycorrhizal habit in the genomes of a hyperdiverse lineage of mushroom-forming fungi.</title>
        <authorList>
            <person name="Looney B."/>
            <person name="Miyauchi S."/>
            <person name="Morin E."/>
            <person name="Drula E."/>
            <person name="Courty P.E."/>
            <person name="Kohler A."/>
            <person name="Kuo A."/>
            <person name="LaButti K."/>
            <person name="Pangilinan J."/>
            <person name="Lipzen A."/>
            <person name="Riley R."/>
            <person name="Andreopoulos W."/>
            <person name="He G."/>
            <person name="Johnson J."/>
            <person name="Nolan M."/>
            <person name="Tritt A."/>
            <person name="Barry K.W."/>
            <person name="Grigoriev I.V."/>
            <person name="Nagy L.G."/>
            <person name="Hibbett D."/>
            <person name="Henrissat B."/>
            <person name="Matheny P.B."/>
            <person name="Labbe J."/>
            <person name="Martin F.M."/>
        </authorList>
    </citation>
    <scope>NUCLEOTIDE SEQUENCE</scope>
    <source>
        <strain evidence="1">EC-137</strain>
    </source>
</reference>